<evidence type="ECO:0000313" key="2">
    <source>
        <dbReference type="Proteomes" id="UP000019141"/>
    </source>
</evidence>
<dbReference type="EMBL" id="AZHW01001022">
    <property type="protein sequence ID" value="ETW94702.1"/>
    <property type="molecule type" value="Genomic_DNA"/>
</dbReference>
<dbReference type="AlphaFoldDB" id="W4L9K3"/>
<dbReference type="PANTHER" id="PTHR43857:SF1">
    <property type="entry name" value="YJGH FAMILY PROTEIN"/>
    <property type="match status" value="1"/>
</dbReference>
<dbReference type="Pfam" id="PF01042">
    <property type="entry name" value="Ribonuc_L-PSP"/>
    <property type="match status" value="1"/>
</dbReference>
<organism evidence="1 2">
    <name type="scientific">Entotheonella factor</name>
    <dbReference type="NCBI Taxonomy" id="1429438"/>
    <lineage>
        <taxon>Bacteria</taxon>
        <taxon>Pseudomonadati</taxon>
        <taxon>Nitrospinota/Tectimicrobiota group</taxon>
        <taxon>Candidatus Tectimicrobiota</taxon>
        <taxon>Candidatus Entotheonellia</taxon>
        <taxon>Candidatus Entotheonellales</taxon>
        <taxon>Candidatus Entotheonellaceae</taxon>
        <taxon>Candidatus Entotheonella</taxon>
    </lineage>
</organism>
<reference evidence="1 2" key="1">
    <citation type="journal article" date="2014" name="Nature">
        <title>An environmental bacterial taxon with a large and distinct metabolic repertoire.</title>
        <authorList>
            <person name="Wilson M.C."/>
            <person name="Mori T."/>
            <person name="Ruckert C."/>
            <person name="Uria A.R."/>
            <person name="Helf M.J."/>
            <person name="Takada K."/>
            <person name="Gernert C."/>
            <person name="Steffens U.A."/>
            <person name="Heycke N."/>
            <person name="Schmitt S."/>
            <person name="Rinke C."/>
            <person name="Helfrich E.J."/>
            <person name="Brachmann A.O."/>
            <person name="Gurgui C."/>
            <person name="Wakimoto T."/>
            <person name="Kracht M."/>
            <person name="Crusemann M."/>
            <person name="Hentschel U."/>
            <person name="Abe I."/>
            <person name="Matsunaga S."/>
            <person name="Kalinowski J."/>
            <person name="Takeyama H."/>
            <person name="Piel J."/>
        </authorList>
    </citation>
    <scope>NUCLEOTIDE SEQUENCE [LARGE SCALE GENOMIC DNA]</scope>
    <source>
        <strain evidence="2">TSY1</strain>
    </source>
</reference>
<dbReference type="HOGENOM" id="CLU_100715_4_2_7"/>
<proteinExistence type="predicted"/>
<dbReference type="Proteomes" id="UP000019141">
    <property type="component" value="Unassembled WGS sequence"/>
</dbReference>
<name>W4L9K3_ENTF1</name>
<dbReference type="CDD" id="cd00448">
    <property type="entry name" value="YjgF_YER057c_UK114_family"/>
    <property type="match status" value="1"/>
</dbReference>
<dbReference type="InterPro" id="IPR006175">
    <property type="entry name" value="YjgF/YER057c/UK114"/>
</dbReference>
<protein>
    <submittedName>
        <fullName evidence="1">Uncharacterized protein</fullName>
    </submittedName>
</protein>
<dbReference type="Gene3D" id="3.30.1330.40">
    <property type="entry name" value="RutC-like"/>
    <property type="match status" value="1"/>
</dbReference>
<gene>
    <name evidence="1" type="ORF">ETSY1_33735</name>
</gene>
<sequence length="130" mass="13831">MPNQDYIFPEGLAQPSGYTPVVKVDNTVYIAGQVSAGPDGNIVGQGDPEAQVRQVWRNLETAVQSAGGTLQNIVKTTTYITSPDYMSAVRKVRDELFQGGNPPTSTLLVISALAHPDFLVEIEAVAAVDA</sequence>
<evidence type="ECO:0000313" key="1">
    <source>
        <dbReference type="EMBL" id="ETW94702.1"/>
    </source>
</evidence>
<keyword evidence="2" id="KW-1185">Reference proteome</keyword>
<accession>W4L9K3</accession>
<dbReference type="PANTHER" id="PTHR43857">
    <property type="entry name" value="BLR7761 PROTEIN"/>
    <property type="match status" value="1"/>
</dbReference>
<dbReference type="SUPFAM" id="SSF55298">
    <property type="entry name" value="YjgF-like"/>
    <property type="match status" value="1"/>
</dbReference>
<dbReference type="InterPro" id="IPR035959">
    <property type="entry name" value="RutC-like_sf"/>
</dbReference>
<comment type="caution">
    <text evidence="1">The sequence shown here is derived from an EMBL/GenBank/DDBJ whole genome shotgun (WGS) entry which is preliminary data.</text>
</comment>